<dbReference type="InterPro" id="IPR036322">
    <property type="entry name" value="WD40_repeat_dom_sf"/>
</dbReference>
<keyword evidence="3" id="KW-0853">WD repeat</keyword>
<keyword evidence="6" id="KW-0969">Cilium</keyword>
<reference evidence="11" key="1">
    <citation type="journal article" date="2017" name="Cell">
        <title>Insights into land plant evolution garnered from the Marchantia polymorpha genome.</title>
        <authorList>
            <person name="Bowman J.L."/>
            <person name="Kohchi T."/>
            <person name="Yamato K.T."/>
            <person name="Jenkins J."/>
            <person name="Shu S."/>
            <person name="Ishizaki K."/>
            <person name="Yamaoka S."/>
            <person name="Nishihama R."/>
            <person name="Nakamura Y."/>
            <person name="Berger F."/>
            <person name="Adam C."/>
            <person name="Aki S.S."/>
            <person name="Althoff F."/>
            <person name="Araki T."/>
            <person name="Arteaga-Vazquez M.A."/>
            <person name="Balasubrmanian S."/>
            <person name="Barry K."/>
            <person name="Bauer D."/>
            <person name="Boehm C.R."/>
            <person name="Briginshaw L."/>
            <person name="Caballero-Perez J."/>
            <person name="Catarino B."/>
            <person name="Chen F."/>
            <person name="Chiyoda S."/>
            <person name="Chovatia M."/>
            <person name="Davies K.M."/>
            <person name="Delmans M."/>
            <person name="Demura T."/>
            <person name="Dierschke T."/>
            <person name="Dolan L."/>
            <person name="Dorantes-Acosta A.E."/>
            <person name="Eklund D.M."/>
            <person name="Florent S.N."/>
            <person name="Flores-Sandoval E."/>
            <person name="Fujiyama A."/>
            <person name="Fukuzawa H."/>
            <person name="Galik B."/>
            <person name="Grimanelli D."/>
            <person name="Grimwood J."/>
            <person name="Grossniklaus U."/>
            <person name="Hamada T."/>
            <person name="Haseloff J."/>
            <person name="Hetherington A.J."/>
            <person name="Higo A."/>
            <person name="Hirakawa Y."/>
            <person name="Hundley H.N."/>
            <person name="Ikeda Y."/>
            <person name="Inoue K."/>
            <person name="Inoue S.I."/>
            <person name="Ishida S."/>
            <person name="Jia Q."/>
            <person name="Kakita M."/>
            <person name="Kanazawa T."/>
            <person name="Kawai Y."/>
            <person name="Kawashima T."/>
            <person name="Kennedy M."/>
            <person name="Kinose K."/>
            <person name="Kinoshita T."/>
            <person name="Kohara Y."/>
            <person name="Koide E."/>
            <person name="Komatsu K."/>
            <person name="Kopischke S."/>
            <person name="Kubo M."/>
            <person name="Kyozuka J."/>
            <person name="Lagercrantz U."/>
            <person name="Lin S.S."/>
            <person name="Lindquist E."/>
            <person name="Lipzen A.M."/>
            <person name="Lu C.W."/>
            <person name="De Luna E."/>
            <person name="Martienssen R.A."/>
            <person name="Minamino N."/>
            <person name="Mizutani M."/>
            <person name="Mizutani M."/>
            <person name="Mochizuki N."/>
            <person name="Monte I."/>
            <person name="Mosher R."/>
            <person name="Nagasaki H."/>
            <person name="Nakagami H."/>
            <person name="Naramoto S."/>
            <person name="Nishitani K."/>
            <person name="Ohtani M."/>
            <person name="Okamoto T."/>
            <person name="Okumura M."/>
            <person name="Phillips J."/>
            <person name="Pollak B."/>
            <person name="Reinders A."/>
            <person name="Rovekamp M."/>
            <person name="Sano R."/>
            <person name="Sawa S."/>
            <person name="Schmid M.W."/>
            <person name="Shirakawa M."/>
            <person name="Solano R."/>
            <person name="Spunde A."/>
            <person name="Suetsugu N."/>
            <person name="Sugano S."/>
            <person name="Sugiyama A."/>
            <person name="Sun R."/>
            <person name="Suzuki Y."/>
            <person name="Takenaka M."/>
            <person name="Takezawa D."/>
            <person name="Tomogane H."/>
            <person name="Tsuzuki M."/>
            <person name="Ueda T."/>
            <person name="Umeda M."/>
            <person name="Ward J.M."/>
            <person name="Watanabe Y."/>
            <person name="Yazaki K."/>
            <person name="Yokoyama R."/>
            <person name="Yoshitake Y."/>
            <person name="Yotsui I."/>
            <person name="Zachgo S."/>
            <person name="Schmutz J."/>
        </authorList>
    </citation>
    <scope>NUCLEOTIDE SEQUENCE [LARGE SCALE GENOMIC DNA]</scope>
    <source>
        <strain evidence="11">Tak-1</strain>
    </source>
</reference>
<feature type="domain" description="IFT80/172/WDR35 TPR" evidence="9">
    <location>
        <begin position="564"/>
        <end position="697"/>
    </location>
</feature>
<keyword evidence="5" id="KW-0802">TPR repeat</keyword>
<dbReference type="Pfam" id="PF23387">
    <property type="entry name" value="TPR_IFT80_172"/>
    <property type="match status" value="1"/>
</dbReference>
<evidence type="ECO:0000256" key="1">
    <source>
        <dbReference type="ARBA" id="ARBA00004138"/>
    </source>
</evidence>
<dbReference type="GO" id="GO:0005930">
    <property type="term" value="C:axoneme"/>
    <property type="evidence" value="ECO:0000318"/>
    <property type="project" value="GO_Central"/>
</dbReference>
<gene>
    <name evidence="10" type="ORF">MARPO_0014s0194</name>
</gene>
<comment type="subcellular location">
    <subcellularLocation>
        <location evidence="1">Cell projection</location>
        <location evidence="1">Cilium</location>
    </subcellularLocation>
</comment>
<evidence type="ECO:0000256" key="2">
    <source>
        <dbReference type="ARBA" id="ARBA00022473"/>
    </source>
</evidence>
<dbReference type="Proteomes" id="UP000244005">
    <property type="component" value="Unassembled WGS sequence"/>
</dbReference>
<dbReference type="PANTHER" id="PTHR15722:SF2">
    <property type="entry name" value="INTRAFLAGELLAR TRANSPORT PROTEIN 172 HOMOLOG"/>
    <property type="match status" value="1"/>
</dbReference>
<dbReference type="InterPro" id="IPR056157">
    <property type="entry name" value="TPR_IFT80_172_dom"/>
</dbReference>
<evidence type="ECO:0000256" key="8">
    <source>
        <dbReference type="ARBA" id="ARBA00038130"/>
    </source>
</evidence>
<keyword evidence="4" id="KW-0677">Repeat</keyword>
<evidence type="ECO:0000259" key="9">
    <source>
        <dbReference type="Pfam" id="PF23387"/>
    </source>
</evidence>
<dbReference type="GO" id="GO:0036064">
    <property type="term" value="C:ciliary basal body"/>
    <property type="evidence" value="ECO:0000318"/>
    <property type="project" value="GO_Central"/>
</dbReference>
<dbReference type="OrthoDB" id="2186662at2759"/>
<dbReference type="SUPFAM" id="SSF50978">
    <property type="entry name" value="WD40 repeat-like"/>
    <property type="match status" value="1"/>
</dbReference>
<evidence type="ECO:0000313" key="11">
    <source>
        <dbReference type="Proteomes" id="UP000244005"/>
    </source>
</evidence>
<dbReference type="PANTHER" id="PTHR15722">
    <property type="entry name" value="IFT140/172-RELATED"/>
    <property type="match status" value="1"/>
</dbReference>
<evidence type="ECO:0000256" key="5">
    <source>
        <dbReference type="ARBA" id="ARBA00022803"/>
    </source>
</evidence>
<dbReference type="Gene3D" id="2.130.10.10">
    <property type="entry name" value="YVTN repeat-like/Quinoprotein amine dehydrogenase"/>
    <property type="match status" value="2"/>
</dbReference>
<evidence type="ECO:0000256" key="4">
    <source>
        <dbReference type="ARBA" id="ARBA00022737"/>
    </source>
</evidence>
<comment type="similarity">
    <text evidence="8">Belongs to the IFT172 family.</text>
</comment>
<proteinExistence type="inferred from homology"/>
<keyword evidence="2" id="KW-0217">Developmental protein</keyword>
<evidence type="ECO:0000256" key="3">
    <source>
        <dbReference type="ARBA" id="ARBA00022574"/>
    </source>
</evidence>
<name>A0A2R6XHX2_MARPO</name>
<sequence length="1702" mass="191823">MVFSPDSTRLAIAQSDEIIYVYKLGLEWGDKKTICNKLQQMVSITSILWPCVHQHEIWFGLTDGKVKVGQLRSNRTATAYAHGTGSAVVSLASSPDGSTCLAGHLDGSIYRLTTENGATSISAVKFANFGDIPTVLAWGKSVVAAGPDCKVIFYSTNGDILQKFDYSNDQNTHEFVLARFNPGGDTVVFGSYDGFHIFSESAQPGSWEGLGDIHVENLYSISAMEWKPDGSQFVIGGLCGNVDIYDACLRQYRYQGKFEFTYITRSQVIVRRLSTGNRTVLRSHHGEEITQINVYHDQYLIAHTPKTLLMGNLESCKLSEVPWCGSGNEKFLLDHPSVCMVHNAGELSLVEYGCNEFLGTCRTEHLSPYLISIRINETLSPDASSSQDETKRIAYLLDLQTIRILDLVRGVTAGTFIHDLKIDWLELNPTATHLLFRDKKQQLYLINILNQERTCLLNFCSYVQWVPGRDVVVAQNQGSLYVWYSIKDPEQATFFPIKGEVEGIERSDSRTEVIVNEGINIILQVSYVLDEALMEFGSALESLDYERAISILETLQLTSETEAMWKQLSDTAFQNRELSIAEQCSAALGDVAKARFIHKVNKTMQSIIPDTGIDGKDHYFVRSKLALLQHQWKVAEMLLLERGHVAETIQMYTECHRWKEAIAVAESHGHPNADSLRRSHFEWLLQTGQEEEAGRVKESQGDILGAVSLFLKGGLPGHAADCVNNHLNLPFQSEVIESIAAALLQGGMFEKAGDFLEKRGKDERAKEAYRRGHAYRRAIELARRAFPSEVVSLEEEWGSWLVSQNQVDAAINHFIEAGCGTKAIEAAIASCQWTKAVQIVEAQNSKVAQPFYKRLARHFESAKQYMEAEKFYIRANLGIEAVEMYIRANKWEAGYKVAARYLSEAEVCALCLQRARELEATGSYKDAEKLFLDAKEPDQAINMYKKAHMFDQMMRLVAKYRSDLQLETHLHLAQQLESEGALREAEHHYLGAQDWKSTVKMYSVNNMWEDAMRVAKLFGGVSGPKHVAYAWAVSLGGEAGAQLLVRLGLVEQAIEYATEAGAFEHAFDLCRSTLKYKLPEVQLKYAMFLEDEGRFKEAEEAFIKVGKPREAIDMYIHQLDWPAAMRVADLCDPAAMYDVQVAQAQELIVNKDYVKAEALLIRAKRPDLAVEMYKDKLLWDDAIRVAEKYVSSKVSEIHAEFSAYMQSKNGGTETVESVLARARAMERSQNYVEAINACLQVDQTLVTDIIELREVWDVAINLAKEFEPARTRDVVEVVAERLKSLKCFDDAGSLYEEIGAAKEAAEMYIIAGSWDKARKTANTANPQLQQEVENLYKNHLLEMGEADQLVKTGNFLEALELYVKQDRWGKAHDVASLLGTSTVKEFSVRHARHCLNQHKCCEAISILAQYGVPDNRVSYEFCIAAARKLFNSTEDSSILEKSFQTLRTILYQIVNISSHVSDVDCTPVLEEINKHLLVAHYITVGYTCKSQGLKEIEAKLKVSLLRYAGLLPADKVFYEAGIASKQLGWQNMAFMFLNRYLDITEAMDEADRPDTAIMDGAGFETSDIPEEFPLPRTHALEEHTTEEIRDWVIQLSMDQKVHPSLPMRTCEQCETEIYVASLSCFSCKAENEACCVTGYPVLEKNMFHCKNCQMLADRGDWFKFLSKCHKCPWCSHSQKADISPHRNTTQWYLTNNNLLFEE</sequence>
<dbReference type="Gene3D" id="1.25.40.470">
    <property type="match status" value="3"/>
</dbReference>
<dbReference type="Gramene" id="Mp1g10320.1">
    <property type="protein sequence ID" value="Mp1g10320.1.cds"/>
    <property type="gene ID" value="Mp1g10320"/>
</dbReference>
<evidence type="ECO:0000256" key="7">
    <source>
        <dbReference type="ARBA" id="ARBA00023273"/>
    </source>
</evidence>
<dbReference type="SUPFAM" id="SSF69322">
    <property type="entry name" value="Tricorn protease domain 2"/>
    <property type="match status" value="1"/>
</dbReference>
<dbReference type="InterPro" id="IPR015943">
    <property type="entry name" value="WD40/YVTN_repeat-like_dom_sf"/>
</dbReference>
<dbReference type="GO" id="GO:0030992">
    <property type="term" value="C:intraciliary transport particle B"/>
    <property type="evidence" value="ECO:0000318"/>
    <property type="project" value="GO_Central"/>
</dbReference>
<evidence type="ECO:0000313" key="10">
    <source>
        <dbReference type="EMBL" id="PTQ45689.1"/>
    </source>
</evidence>
<dbReference type="GO" id="GO:0042073">
    <property type="term" value="P:intraciliary transport"/>
    <property type="evidence" value="ECO:0000318"/>
    <property type="project" value="GO_Central"/>
</dbReference>
<evidence type="ECO:0000256" key="6">
    <source>
        <dbReference type="ARBA" id="ARBA00023069"/>
    </source>
</evidence>
<dbReference type="EMBL" id="KZ772686">
    <property type="protein sequence ID" value="PTQ45689.1"/>
    <property type="molecule type" value="Genomic_DNA"/>
</dbReference>
<protein>
    <recommendedName>
        <fullName evidence="9">IFT80/172/WDR35 TPR domain-containing protein</fullName>
    </recommendedName>
</protein>
<keyword evidence="11" id="KW-1185">Reference proteome</keyword>
<keyword evidence="7" id="KW-0966">Cell projection</keyword>
<dbReference type="FunFam" id="1.25.40.470:FF:000008">
    <property type="entry name" value="Intraflagellar transport protein 172 homolog"/>
    <property type="match status" value="1"/>
</dbReference>
<organism evidence="10 11">
    <name type="scientific">Marchantia polymorpha</name>
    <name type="common">Common liverwort</name>
    <name type="synonym">Marchantia aquatica</name>
    <dbReference type="NCBI Taxonomy" id="3197"/>
    <lineage>
        <taxon>Eukaryota</taxon>
        <taxon>Viridiplantae</taxon>
        <taxon>Streptophyta</taxon>
        <taxon>Embryophyta</taxon>
        <taxon>Marchantiophyta</taxon>
        <taxon>Marchantiopsida</taxon>
        <taxon>Marchantiidae</taxon>
        <taxon>Marchantiales</taxon>
        <taxon>Marchantiaceae</taxon>
        <taxon>Marchantia</taxon>
    </lineage>
</organism>
<accession>A0A2R6XHX2</accession>